<evidence type="ECO:0000256" key="4">
    <source>
        <dbReference type="ARBA" id="ARBA00011218"/>
    </source>
</evidence>
<dbReference type="GO" id="GO:0004514">
    <property type="term" value="F:nicotinate-nucleotide diphosphorylase (carboxylating) activity"/>
    <property type="evidence" value="ECO:0007669"/>
    <property type="project" value="UniProtKB-EC"/>
</dbReference>
<comment type="pathway">
    <text evidence="2">Cofactor biosynthesis; NAD(+) biosynthesis; nicotinate D-ribonucleotide from quinolinate: step 1/1.</text>
</comment>
<comment type="subunit">
    <text evidence="4">Hexamer formed by 3 homodimers.</text>
</comment>
<evidence type="ECO:0000256" key="3">
    <source>
        <dbReference type="ARBA" id="ARBA00009400"/>
    </source>
</evidence>
<dbReference type="Pfam" id="PF02749">
    <property type="entry name" value="QRPTase_N"/>
    <property type="match status" value="1"/>
</dbReference>
<keyword evidence="8 12" id="KW-0808">Transferase</keyword>
<evidence type="ECO:0000256" key="7">
    <source>
        <dbReference type="ARBA" id="ARBA00022676"/>
    </source>
</evidence>
<comment type="similarity">
    <text evidence="3 12">Belongs to the NadC/ModD family.</text>
</comment>
<evidence type="ECO:0000256" key="12">
    <source>
        <dbReference type="PIRNR" id="PIRNR006250"/>
    </source>
</evidence>
<dbReference type="PANTHER" id="PTHR32179">
    <property type="entry name" value="NICOTINATE-NUCLEOTIDE PYROPHOSPHORYLASE [CARBOXYLATING]"/>
    <property type="match status" value="1"/>
</dbReference>
<dbReference type="NCBIfam" id="TIGR00078">
    <property type="entry name" value="nadC"/>
    <property type="match status" value="1"/>
</dbReference>
<comment type="function">
    <text evidence="1">Involved in the catabolism of quinolinic acid (QA).</text>
</comment>
<feature type="binding site" evidence="13">
    <location>
        <position position="168"/>
    </location>
    <ligand>
        <name>substrate</name>
    </ligand>
</feature>
<dbReference type="InterPro" id="IPR036068">
    <property type="entry name" value="Nicotinate_pribotase-like_C"/>
</dbReference>
<evidence type="ECO:0000256" key="11">
    <source>
        <dbReference type="ARBA" id="ARBA00069173"/>
    </source>
</evidence>
<dbReference type="GO" id="GO:0005737">
    <property type="term" value="C:cytoplasm"/>
    <property type="evidence" value="ECO:0007669"/>
    <property type="project" value="TreeGrafter"/>
</dbReference>
<dbReference type="FunFam" id="3.90.1170.20:FF:000001">
    <property type="entry name" value="Nicotinate-nucleotide diphosphorylase (Carboxylating)"/>
    <property type="match status" value="1"/>
</dbReference>
<keyword evidence="17" id="KW-1185">Reference proteome</keyword>
<evidence type="ECO:0000256" key="6">
    <source>
        <dbReference type="ARBA" id="ARBA00022642"/>
    </source>
</evidence>
<dbReference type="EC" id="2.4.2.19" evidence="5"/>
<dbReference type="KEGG" id="kme:H0A61_01941"/>
<gene>
    <name evidence="16" type="primary">nadC</name>
    <name evidence="16" type="ORF">H0A61_01941</name>
</gene>
<feature type="binding site" evidence="13">
    <location>
        <begin position="263"/>
        <end position="265"/>
    </location>
    <ligand>
        <name>substrate</name>
    </ligand>
</feature>
<feature type="domain" description="Quinolinate phosphoribosyl transferase C-terminal" evidence="14">
    <location>
        <begin position="113"/>
        <end position="278"/>
    </location>
</feature>
<feature type="binding site" evidence="13">
    <location>
        <position position="101"/>
    </location>
    <ligand>
        <name>substrate</name>
    </ligand>
</feature>
<evidence type="ECO:0000256" key="9">
    <source>
        <dbReference type="ARBA" id="ARBA00033102"/>
    </source>
</evidence>
<evidence type="ECO:0000256" key="13">
    <source>
        <dbReference type="PIRSR" id="PIRSR006250-1"/>
    </source>
</evidence>
<keyword evidence="7 12" id="KW-0328">Glycosyltransferase</keyword>
<evidence type="ECO:0000259" key="15">
    <source>
        <dbReference type="Pfam" id="PF02749"/>
    </source>
</evidence>
<dbReference type="InterPro" id="IPR002638">
    <property type="entry name" value="Quinolinate_PRibosylTrfase_C"/>
</dbReference>
<evidence type="ECO:0000313" key="17">
    <source>
        <dbReference type="Proteomes" id="UP000662904"/>
    </source>
</evidence>
<dbReference type="InterPro" id="IPR037128">
    <property type="entry name" value="Quinolinate_PRibosylTase_N_sf"/>
</dbReference>
<dbReference type="UniPathway" id="UPA00253">
    <property type="reaction ID" value="UER00331"/>
</dbReference>
<name>A0A8A0RPS0_9FIRM</name>
<dbReference type="GO" id="GO:0034213">
    <property type="term" value="P:quinolinate catabolic process"/>
    <property type="evidence" value="ECO:0007669"/>
    <property type="project" value="TreeGrafter"/>
</dbReference>
<evidence type="ECO:0000256" key="2">
    <source>
        <dbReference type="ARBA" id="ARBA00004893"/>
    </source>
</evidence>
<organism evidence="16 17">
    <name type="scientific">Koleobacter methoxysyntrophicus</name>
    <dbReference type="NCBI Taxonomy" id="2751313"/>
    <lineage>
        <taxon>Bacteria</taxon>
        <taxon>Bacillati</taxon>
        <taxon>Bacillota</taxon>
        <taxon>Clostridia</taxon>
        <taxon>Koleobacterales</taxon>
        <taxon>Koleobacteraceae</taxon>
        <taxon>Koleobacter</taxon>
    </lineage>
</organism>
<dbReference type="SUPFAM" id="SSF51690">
    <property type="entry name" value="Nicotinate/Quinolinate PRTase C-terminal domain-like"/>
    <property type="match status" value="1"/>
</dbReference>
<dbReference type="Proteomes" id="UP000662904">
    <property type="component" value="Chromosome"/>
</dbReference>
<evidence type="ECO:0000256" key="10">
    <source>
        <dbReference type="ARBA" id="ARBA00047445"/>
    </source>
</evidence>
<evidence type="ECO:0000256" key="1">
    <source>
        <dbReference type="ARBA" id="ARBA00003237"/>
    </source>
</evidence>
<dbReference type="RefSeq" id="WP_206706920.1">
    <property type="nucleotide sequence ID" value="NZ_CP059066.1"/>
</dbReference>
<reference evidence="16" key="1">
    <citation type="submission" date="2020-07" db="EMBL/GenBank/DDBJ databases">
        <title>Koleobacter methoxysyntrophicus gen. nov., sp. nov., a novel anaerobic bacterium isolated from deep subsurface oil field and proposal of Koleobacterales ord. nov. in the phylum Firmicutes.</title>
        <authorList>
            <person name="Sakamoto S."/>
            <person name="Tamaki H."/>
        </authorList>
    </citation>
    <scope>NUCLEOTIDE SEQUENCE</scope>
    <source>
        <strain evidence="16">NRmbB1</strain>
    </source>
</reference>
<keyword evidence="6" id="KW-0662">Pyridine nucleotide biosynthesis</keyword>
<evidence type="ECO:0000256" key="8">
    <source>
        <dbReference type="ARBA" id="ARBA00022679"/>
    </source>
</evidence>
<accession>A0A8A0RPS0</accession>
<dbReference type="AlphaFoldDB" id="A0A8A0RPS0"/>
<evidence type="ECO:0000256" key="5">
    <source>
        <dbReference type="ARBA" id="ARBA00011944"/>
    </source>
</evidence>
<feature type="binding site" evidence="13">
    <location>
        <begin position="134"/>
        <end position="136"/>
    </location>
    <ligand>
        <name>substrate</name>
    </ligand>
</feature>
<dbReference type="FunFam" id="3.20.20.70:FF:000030">
    <property type="entry name" value="Nicotinate-nucleotide pyrophosphorylase, carboxylating"/>
    <property type="match status" value="1"/>
</dbReference>
<dbReference type="InterPro" id="IPR004393">
    <property type="entry name" value="NadC"/>
</dbReference>
<dbReference type="Gene3D" id="3.20.20.70">
    <property type="entry name" value="Aldolase class I"/>
    <property type="match status" value="1"/>
</dbReference>
<proteinExistence type="inferred from homology"/>
<comment type="catalytic activity">
    <reaction evidence="10">
        <text>nicotinate beta-D-ribonucleotide + CO2 + diphosphate = quinolinate + 5-phospho-alpha-D-ribose 1-diphosphate + 2 H(+)</text>
        <dbReference type="Rhea" id="RHEA:12733"/>
        <dbReference type="ChEBI" id="CHEBI:15378"/>
        <dbReference type="ChEBI" id="CHEBI:16526"/>
        <dbReference type="ChEBI" id="CHEBI:29959"/>
        <dbReference type="ChEBI" id="CHEBI:33019"/>
        <dbReference type="ChEBI" id="CHEBI:57502"/>
        <dbReference type="ChEBI" id="CHEBI:58017"/>
        <dbReference type="EC" id="2.4.2.19"/>
    </reaction>
</comment>
<dbReference type="GO" id="GO:0009435">
    <property type="term" value="P:NAD+ biosynthetic process"/>
    <property type="evidence" value="ECO:0007669"/>
    <property type="project" value="UniProtKB-UniPathway"/>
</dbReference>
<feature type="domain" description="Quinolinate phosphoribosyl transferase N-terminal" evidence="15">
    <location>
        <begin position="25"/>
        <end position="111"/>
    </location>
</feature>
<protein>
    <recommendedName>
        <fullName evidence="11">Probable nicotinate-nucleotide pyrophosphorylase [carboxylating]</fullName>
        <ecNumber evidence="5">2.4.2.19</ecNumber>
    </recommendedName>
    <alternativeName>
        <fullName evidence="9">Quinolinate phosphoribosyltransferase [decarboxylating]</fullName>
    </alternativeName>
</protein>
<dbReference type="EMBL" id="CP059066">
    <property type="protein sequence ID" value="QSQ09568.1"/>
    <property type="molecule type" value="Genomic_DNA"/>
</dbReference>
<dbReference type="PIRSF" id="PIRSF006250">
    <property type="entry name" value="NadC_ModD"/>
    <property type="match status" value="1"/>
</dbReference>
<evidence type="ECO:0000313" key="16">
    <source>
        <dbReference type="EMBL" id="QSQ09568.1"/>
    </source>
</evidence>
<dbReference type="Pfam" id="PF01729">
    <property type="entry name" value="QRPTase_C"/>
    <property type="match status" value="1"/>
</dbReference>
<feature type="binding site" evidence="13">
    <location>
        <position position="219"/>
    </location>
    <ligand>
        <name>substrate</name>
    </ligand>
</feature>
<dbReference type="SUPFAM" id="SSF54675">
    <property type="entry name" value="Nicotinate/Quinolinate PRTase N-terminal domain-like"/>
    <property type="match status" value="1"/>
</dbReference>
<dbReference type="PANTHER" id="PTHR32179:SF3">
    <property type="entry name" value="NICOTINATE-NUCLEOTIDE PYROPHOSPHORYLASE [CARBOXYLATING]"/>
    <property type="match status" value="1"/>
</dbReference>
<dbReference type="InterPro" id="IPR022412">
    <property type="entry name" value="Quinolinate_PRibosylTrfase_N"/>
</dbReference>
<evidence type="ECO:0000259" key="14">
    <source>
        <dbReference type="Pfam" id="PF01729"/>
    </source>
</evidence>
<dbReference type="InterPro" id="IPR027277">
    <property type="entry name" value="NadC/ModD"/>
</dbReference>
<dbReference type="InterPro" id="IPR013785">
    <property type="entry name" value="Aldolase_TIM"/>
</dbReference>
<sequence length="280" mass="31036">MKLQQHIIDEIIKNALKEDLGTIGDITTDNLISDDIIVEGEFVSKEEGILAGIEIAERVFNIIGNEKILLSWEIKDGEKFLPYTVIGKIKGPALYILKGERVALNFLQRLSGIATKTRILSKMIGDYRCRITDTRKTTPGLRVLEKYAVFIGGGVNHRFGLYDAVLIKDNHIKACGGIYKCVTKLKHTLSHVNKIEVEAETLEDVEEALKAGADIIMLDNMDIETMKKAVAMIKGKAVIEASGNINEYNLKEVAAVGVDYISIGALTHSYKSIDISLKFR</sequence>
<feature type="binding site" evidence="13">
    <location>
        <position position="198"/>
    </location>
    <ligand>
        <name>substrate</name>
    </ligand>
</feature>
<dbReference type="CDD" id="cd01572">
    <property type="entry name" value="QPRTase"/>
    <property type="match status" value="1"/>
</dbReference>
<feature type="binding site" evidence="13">
    <location>
        <position position="158"/>
    </location>
    <ligand>
        <name>substrate</name>
    </ligand>
</feature>
<dbReference type="Gene3D" id="3.90.1170.20">
    <property type="entry name" value="Quinolinate phosphoribosyl transferase, N-terminal domain"/>
    <property type="match status" value="1"/>
</dbReference>
<feature type="binding site" evidence="13">
    <location>
        <begin position="242"/>
        <end position="244"/>
    </location>
    <ligand>
        <name>substrate</name>
    </ligand>
</feature>